<keyword evidence="1" id="KW-0732">Signal</keyword>
<dbReference type="InterPro" id="IPR006311">
    <property type="entry name" value="TAT_signal"/>
</dbReference>
<dbReference type="Pfam" id="PF13462">
    <property type="entry name" value="Thioredoxin_4"/>
    <property type="match status" value="1"/>
</dbReference>
<evidence type="ECO:0000313" key="3">
    <source>
        <dbReference type="EMBL" id="GEB84464.1"/>
    </source>
</evidence>
<protein>
    <recommendedName>
        <fullName evidence="2">Thioredoxin-like fold domain-containing protein</fullName>
    </recommendedName>
</protein>
<comment type="caution">
    <text evidence="3">The sequence shown here is derived from an EMBL/GenBank/DDBJ whole genome shotgun (WGS) entry which is preliminary data.</text>
</comment>
<reference evidence="3 4" key="1">
    <citation type="submission" date="2019-06" db="EMBL/GenBank/DDBJ databases">
        <title>Whole genome shotgun sequence of Acetobacter peroxydans NBRC 13755.</title>
        <authorList>
            <person name="Hosoyama A."/>
            <person name="Uohara A."/>
            <person name="Ohji S."/>
            <person name="Ichikawa N."/>
        </authorList>
    </citation>
    <scope>NUCLEOTIDE SEQUENCE [LARGE SCALE GENOMIC DNA]</scope>
    <source>
        <strain evidence="3 4">NBRC 13755</strain>
    </source>
</reference>
<gene>
    <name evidence="3" type="ORF">APE01nite_02610</name>
</gene>
<dbReference type="AlphaFoldDB" id="A0A4Y3TRU1"/>
<dbReference type="Gene3D" id="3.40.30.10">
    <property type="entry name" value="Glutaredoxin"/>
    <property type="match status" value="1"/>
</dbReference>
<dbReference type="InterPro" id="IPR036249">
    <property type="entry name" value="Thioredoxin-like_sf"/>
</dbReference>
<evidence type="ECO:0000256" key="1">
    <source>
        <dbReference type="SAM" id="SignalP"/>
    </source>
</evidence>
<keyword evidence="4" id="KW-1185">Reference proteome</keyword>
<evidence type="ECO:0000259" key="2">
    <source>
        <dbReference type="Pfam" id="PF13462"/>
    </source>
</evidence>
<organism evidence="3 4">
    <name type="scientific">Acetobacter peroxydans</name>
    <dbReference type="NCBI Taxonomy" id="104098"/>
    <lineage>
        <taxon>Bacteria</taxon>
        <taxon>Pseudomonadati</taxon>
        <taxon>Pseudomonadota</taxon>
        <taxon>Alphaproteobacteria</taxon>
        <taxon>Acetobacterales</taxon>
        <taxon>Acetobacteraceae</taxon>
        <taxon>Acetobacter</taxon>
    </lineage>
</organism>
<dbReference type="Proteomes" id="UP000317730">
    <property type="component" value="Unassembled WGS sequence"/>
</dbReference>
<dbReference type="SUPFAM" id="SSF52833">
    <property type="entry name" value="Thioredoxin-like"/>
    <property type="match status" value="1"/>
</dbReference>
<name>A0A4Y3TRU1_9PROT</name>
<proteinExistence type="predicted"/>
<feature type="chain" id="PRO_5021371021" description="Thioredoxin-like fold domain-containing protein" evidence="1">
    <location>
        <begin position="28"/>
        <end position="211"/>
    </location>
</feature>
<feature type="domain" description="Thioredoxin-like fold" evidence="2">
    <location>
        <begin position="45"/>
        <end position="205"/>
    </location>
</feature>
<dbReference type="RefSeq" id="WP_141374404.1">
    <property type="nucleotide sequence ID" value="NZ_BAPL01000017.1"/>
</dbReference>
<feature type="signal peptide" evidence="1">
    <location>
        <begin position="1"/>
        <end position="27"/>
    </location>
</feature>
<dbReference type="PROSITE" id="PS51318">
    <property type="entry name" value="TAT"/>
    <property type="match status" value="1"/>
</dbReference>
<dbReference type="EMBL" id="BJMV01000001">
    <property type="protein sequence ID" value="GEB84464.1"/>
    <property type="molecule type" value="Genomic_DNA"/>
</dbReference>
<dbReference type="InterPro" id="IPR012336">
    <property type="entry name" value="Thioredoxin-like_fold"/>
</dbReference>
<accession>A0A4Y3TRU1</accession>
<dbReference type="OrthoDB" id="8478320at2"/>
<sequence>MSFSRRSFLVATGAALSTATVWNHALAAAQTTVPPVDPLFAPREMGSPDAKVMVEEWFSLTCIHCAHFAENTFPQVKAKLIDTGKIRYVFHDFPTDQTATVAAMVARALPVDRYEPFCASLLSTLERWAYDREANPMTELKKMAAFAGMPGDVFDKTVANQKLMQFILDGQNEAQAKYNIDSTPTFRFNNTLQVASALSYDEFVKNLAKAS</sequence>
<evidence type="ECO:0000313" key="4">
    <source>
        <dbReference type="Proteomes" id="UP000317730"/>
    </source>
</evidence>